<evidence type="ECO:0000313" key="2">
    <source>
        <dbReference type="Proteomes" id="UP001054837"/>
    </source>
</evidence>
<name>A0AAV4TMC5_9ARAC</name>
<proteinExistence type="predicted"/>
<reference evidence="1 2" key="1">
    <citation type="submission" date="2021-06" db="EMBL/GenBank/DDBJ databases">
        <title>Caerostris darwini draft genome.</title>
        <authorList>
            <person name="Kono N."/>
            <person name="Arakawa K."/>
        </authorList>
    </citation>
    <scope>NUCLEOTIDE SEQUENCE [LARGE SCALE GENOMIC DNA]</scope>
</reference>
<keyword evidence="2" id="KW-1185">Reference proteome</keyword>
<protein>
    <submittedName>
        <fullName evidence="1">Uncharacterized protein</fullName>
    </submittedName>
</protein>
<evidence type="ECO:0000313" key="1">
    <source>
        <dbReference type="EMBL" id="GIY45108.1"/>
    </source>
</evidence>
<dbReference type="AlphaFoldDB" id="A0AAV4TMC5"/>
<accession>A0AAV4TMC5</accession>
<sequence>MMWQELRWDIAPTCISLDCSSEMAVLYWDEVLNPTVRLYATAVGPAFVYMDDNAHLHRDVIVDGCSIALCVNQNSTCQFYRCVFNFWH</sequence>
<dbReference type="EMBL" id="BPLQ01009592">
    <property type="protein sequence ID" value="GIY45108.1"/>
    <property type="molecule type" value="Genomic_DNA"/>
</dbReference>
<comment type="caution">
    <text evidence="1">The sequence shown here is derived from an EMBL/GenBank/DDBJ whole genome shotgun (WGS) entry which is preliminary data.</text>
</comment>
<gene>
    <name evidence="1" type="ORF">CDAR_298301</name>
</gene>
<organism evidence="1 2">
    <name type="scientific">Caerostris darwini</name>
    <dbReference type="NCBI Taxonomy" id="1538125"/>
    <lineage>
        <taxon>Eukaryota</taxon>
        <taxon>Metazoa</taxon>
        <taxon>Ecdysozoa</taxon>
        <taxon>Arthropoda</taxon>
        <taxon>Chelicerata</taxon>
        <taxon>Arachnida</taxon>
        <taxon>Araneae</taxon>
        <taxon>Araneomorphae</taxon>
        <taxon>Entelegynae</taxon>
        <taxon>Araneoidea</taxon>
        <taxon>Araneidae</taxon>
        <taxon>Caerostris</taxon>
    </lineage>
</organism>
<dbReference type="Proteomes" id="UP001054837">
    <property type="component" value="Unassembled WGS sequence"/>
</dbReference>